<feature type="coiled-coil region" evidence="1">
    <location>
        <begin position="41"/>
        <end position="68"/>
    </location>
</feature>
<dbReference type="PATRIC" id="fig|320778.3.peg.2895"/>
<comment type="caution">
    <text evidence="3">The sequence shown here is derived from an EMBL/GenBank/DDBJ whole genome shotgun (WGS) entry which is preliminary data.</text>
</comment>
<protein>
    <recommendedName>
        <fullName evidence="5">Nitrite reductase</fullName>
    </recommendedName>
</protein>
<evidence type="ECO:0000256" key="2">
    <source>
        <dbReference type="SAM" id="Phobius"/>
    </source>
</evidence>
<gene>
    <name evidence="3" type="ORF">ABT57_13280</name>
</gene>
<keyword evidence="2" id="KW-0472">Membrane</keyword>
<organism evidence="3 4">
    <name type="scientific">Photobacterium ganghwense</name>
    <dbReference type="NCBI Taxonomy" id="320778"/>
    <lineage>
        <taxon>Bacteria</taxon>
        <taxon>Pseudomonadati</taxon>
        <taxon>Pseudomonadota</taxon>
        <taxon>Gammaproteobacteria</taxon>
        <taxon>Vibrionales</taxon>
        <taxon>Vibrionaceae</taxon>
        <taxon>Photobacterium</taxon>
    </lineage>
</organism>
<keyword evidence="1" id="KW-0175">Coiled coil</keyword>
<dbReference type="EMBL" id="LDOU01000013">
    <property type="protein sequence ID" value="KLV08771.1"/>
    <property type="molecule type" value="Genomic_DNA"/>
</dbReference>
<evidence type="ECO:0000313" key="4">
    <source>
        <dbReference type="Proteomes" id="UP000035909"/>
    </source>
</evidence>
<dbReference type="AlphaFoldDB" id="A0A0J1HAW1"/>
<proteinExistence type="predicted"/>
<keyword evidence="2" id="KW-1133">Transmembrane helix</keyword>
<reference evidence="3 4" key="1">
    <citation type="submission" date="2015-05" db="EMBL/GenBank/DDBJ databases">
        <title>Photobacterium galathea sp. nov.</title>
        <authorList>
            <person name="Machado H."/>
            <person name="Gram L."/>
        </authorList>
    </citation>
    <scope>NUCLEOTIDE SEQUENCE [LARGE SCALE GENOMIC DNA]</scope>
    <source>
        <strain evidence="3 4">DSM 22954</strain>
    </source>
</reference>
<evidence type="ECO:0000256" key="1">
    <source>
        <dbReference type="SAM" id="Coils"/>
    </source>
</evidence>
<keyword evidence="4" id="KW-1185">Reference proteome</keyword>
<evidence type="ECO:0008006" key="5">
    <source>
        <dbReference type="Google" id="ProtNLM"/>
    </source>
</evidence>
<evidence type="ECO:0000313" key="3">
    <source>
        <dbReference type="EMBL" id="KLV08771.1"/>
    </source>
</evidence>
<sequence length="84" mass="9827">MRTDMDIAIIIVGIIFGAEVVRRLLSHRKEMRELELQHLNHTQLEQDNDQLRQSVSALTARVEVLEKIVTDKSYRLNEEIESLK</sequence>
<dbReference type="Proteomes" id="UP000035909">
    <property type="component" value="Unassembled WGS sequence"/>
</dbReference>
<name>A0A0J1HAW1_9GAMM</name>
<keyword evidence="2" id="KW-0812">Transmembrane</keyword>
<feature type="transmembrane region" description="Helical" evidence="2">
    <location>
        <begin position="6"/>
        <end position="25"/>
    </location>
</feature>
<accession>A0A0J1HAW1</accession>